<evidence type="ECO:0000313" key="1">
    <source>
        <dbReference type="EMBL" id="TNV74142.1"/>
    </source>
</evidence>
<organism evidence="1 2">
    <name type="scientific">Halteria grandinella</name>
    <dbReference type="NCBI Taxonomy" id="5974"/>
    <lineage>
        <taxon>Eukaryota</taxon>
        <taxon>Sar</taxon>
        <taxon>Alveolata</taxon>
        <taxon>Ciliophora</taxon>
        <taxon>Intramacronucleata</taxon>
        <taxon>Spirotrichea</taxon>
        <taxon>Stichotrichia</taxon>
        <taxon>Sporadotrichida</taxon>
        <taxon>Halteriidae</taxon>
        <taxon>Halteria</taxon>
    </lineage>
</organism>
<reference evidence="1" key="1">
    <citation type="submission" date="2019-06" db="EMBL/GenBank/DDBJ databases">
        <authorList>
            <person name="Zheng W."/>
        </authorList>
    </citation>
    <scope>NUCLEOTIDE SEQUENCE</scope>
    <source>
        <strain evidence="1">QDHG01</strain>
    </source>
</reference>
<evidence type="ECO:0000313" key="2">
    <source>
        <dbReference type="Proteomes" id="UP000785679"/>
    </source>
</evidence>
<sequence>MQRRVIVGDSPHLNARIFPYALLERVELLQVGHLHEDRVNAFFEADLHWGHLFIEGNVVIIQRELLIDI</sequence>
<name>A0A8J8NFP9_HALGN</name>
<dbReference type="AlphaFoldDB" id="A0A8J8NFP9"/>
<comment type="caution">
    <text evidence="1">The sequence shown here is derived from an EMBL/GenBank/DDBJ whole genome shotgun (WGS) entry which is preliminary data.</text>
</comment>
<dbReference type="Proteomes" id="UP000785679">
    <property type="component" value="Unassembled WGS sequence"/>
</dbReference>
<accession>A0A8J8NFP9</accession>
<protein>
    <submittedName>
        <fullName evidence="1">Uncharacterized protein</fullName>
    </submittedName>
</protein>
<proteinExistence type="predicted"/>
<keyword evidence="2" id="KW-1185">Reference proteome</keyword>
<dbReference type="EMBL" id="RRYP01017390">
    <property type="protein sequence ID" value="TNV74142.1"/>
    <property type="molecule type" value="Genomic_DNA"/>
</dbReference>
<gene>
    <name evidence="1" type="ORF">FGO68_gene11913</name>
</gene>